<keyword evidence="4 7" id="KW-0418">Kinase</keyword>
<organism evidence="7 8">
    <name type="scientific">Allomyces macrogynus (strain ATCC 38327)</name>
    <name type="common">Allomyces javanicus var. macrogynus</name>
    <dbReference type="NCBI Taxonomy" id="578462"/>
    <lineage>
        <taxon>Eukaryota</taxon>
        <taxon>Fungi</taxon>
        <taxon>Fungi incertae sedis</taxon>
        <taxon>Blastocladiomycota</taxon>
        <taxon>Blastocladiomycetes</taxon>
        <taxon>Blastocladiales</taxon>
        <taxon>Blastocladiaceae</taxon>
        <taxon>Allomyces</taxon>
    </lineage>
</organism>
<evidence type="ECO:0000256" key="2">
    <source>
        <dbReference type="ARBA" id="ARBA00022679"/>
    </source>
</evidence>
<keyword evidence="8" id="KW-1185">Reference proteome</keyword>
<proteinExistence type="predicted"/>
<keyword evidence="3" id="KW-0547">Nucleotide-binding</keyword>
<dbReference type="Gene3D" id="1.10.510.10">
    <property type="entry name" value="Transferase(Phosphotransferase) domain 1"/>
    <property type="match status" value="1"/>
</dbReference>
<dbReference type="InterPro" id="IPR011009">
    <property type="entry name" value="Kinase-like_dom_sf"/>
</dbReference>
<name>A0A0L0T352_ALLM3</name>
<dbReference type="OrthoDB" id="266718at2759"/>
<dbReference type="GO" id="GO:0005524">
    <property type="term" value="F:ATP binding"/>
    <property type="evidence" value="ECO:0007669"/>
    <property type="project" value="UniProtKB-KW"/>
</dbReference>
<dbReference type="PROSITE" id="PS00108">
    <property type="entry name" value="PROTEIN_KINASE_ST"/>
    <property type="match status" value="1"/>
</dbReference>
<reference evidence="7 8" key="1">
    <citation type="submission" date="2009-11" db="EMBL/GenBank/DDBJ databases">
        <title>Annotation of Allomyces macrogynus ATCC 38327.</title>
        <authorList>
            <consortium name="The Broad Institute Genome Sequencing Platform"/>
            <person name="Russ C."/>
            <person name="Cuomo C."/>
            <person name="Burger G."/>
            <person name="Gray M.W."/>
            <person name="Holland P.W.H."/>
            <person name="King N."/>
            <person name="Lang F.B.F."/>
            <person name="Roger A.J."/>
            <person name="Ruiz-Trillo I."/>
            <person name="Young S.K."/>
            <person name="Zeng Q."/>
            <person name="Gargeya S."/>
            <person name="Fitzgerald M."/>
            <person name="Haas B."/>
            <person name="Abouelleil A."/>
            <person name="Alvarado L."/>
            <person name="Arachchi H.M."/>
            <person name="Berlin A."/>
            <person name="Chapman S.B."/>
            <person name="Gearin G."/>
            <person name="Goldberg J."/>
            <person name="Griggs A."/>
            <person name="Gujja S."/>
            <person name="Hansen M."/>
            <person name="Heiman D."/>
            <person name="Howarth C."/>
            <person name="Larimer J."/>
            <person name="Lui A."/>
            <person name="MacDonald P.J.P."/>
            <person name="McCowen C."/>
            <person name="Montmayeur A."/>
            <person name="Murphy C."/>
            <person name="Neiman D."/>
            <person name="Pearson M."/>
            <person name="Priest M."/>
            <person name="Roberts A."/>
            <person name="Saif S."/>
            <person name="Shea T."/>
            <person name="Sisk P."/>
            <person name="Stolte C."/>
            <person name="Sykes S."/>
            <person name="Wortman J."/>
            <person name="Nusbaum C."/>
            <person name="Birren B."/>
        </authorList>
    </citation>
    <scope>NUCLEOTIDE SEQUENCE [LARGE SCALE GENOMIC DNA]</scope>
    <source>
        <strain evidence="7 8">ATCC 38327</strain>
    </source>
</reference>
<reference evidence="8" key="2">
    <citation type="submission" date="2009-11" db="EMBL/GenBank/DDBJ databases">
        <title>The Genome Sequence of Allomyces macrogynus strain ATCC 38327.</title>
        <authorList>
            <consortium name="The Broad Institute Genome Sequencing Platform"/>
            <person name="Russ C."/>
            <person name="Cuomo C."/>
            <person name="Shea T."/>
            <person name="Young S.K."/>
            <person name="Zeng Q."/>
            <person name="Koehrsen M."/>
            <person name="Haas B."/>
            <person name="Borodovsky M."/>
            <person name="Guigo R."/>
            <person name="Alvarado L."/>
            <person name="Berlin A."/>
            <person name="Borenstein D."/>
            <person name="Chen Z."/>
            <person name="Engels R."/>
            <person name="Freedman E."/>
            <person name="Gellesch M."/>
            <person name="Goldberg J."/>
            <person name="Griggs A."/>
            <person name="Gujja S."/>
            <person name="Heiman D."/>
            <person name="Hepburn T."/>
            <person name="Howarth C."/>
            <person name="Jen D."/>
            <person name="Larson L."/>
            <person name="Lewis B."/>
            <person name="Mehta T."/>
            <person name="Park D."/>
            <person name="Pearson M."/>
            <person name="Roberts A."/>
            <person name="Saif S."/>
            <person name="Shenoy N."/>
            <person name="Sisk P."/>
            <person name="Stolte C."/>
            <person name="Sykes S."/>
            <person name="Walk T."/>
            <person name="White J."/>
            <person name="Yandava C."/>
            <person name="Burger G."/>
            <person name="Gray M.W."/>
            <person name="Holland P.W.H."/>
            <person name="King N."/>
            <person name="Lang F.B.F."/>
            <person name="Roger A.J."/>
            <person name="Ruiz-Trillo I."/>
            <person name="Lander E."/>
            <person name="Nusbaum C."/>
        </authorList>
    </citation>
    <scope>NUCLEOTIDE SEQUENCE [LARGE SCALE GENOMIC DNA]</scope>
    <source>
        <strain evidence="8">ATCC 38327</strain>
    </source>
</reference>
<dbReference type="eggNOG" id="KOG0198">
    <property type="taxonomic scope" value="Eukaryota"/>
</dbReference>
<dbReference type="Gene3D" id="3.30.200.20">
    <property type="entry name" value="Phosphorylase Kinase, domain 1"/>
    <property type="match status" value="1"/>
</dbReference>
<dbReference type="OMA" id="DAQQCIF"/>
<accession>A0A0L0T352</accession>
<sequence length="298" mass="32342">MGSFGRVYLGFATASSAMMAVKQVEMPVAVTRAGHATAGSQSKVAAMFEALEREITLLRDLRHPNIVRFLGYERVATTLNVFLEYVPGGSVASLLATVRGPLPTALAADFMRQIVRGVEYLHACSVIHRDLKPANVLLDNDGIVKISDFGLSKRIPDAVGAHSPGSAGSSPVDPYAAWSQFSMQGTVYWMAPELVRAKGYSAKVDVWACGCMALEMVTGSRPWMGLDPIAAMYQIGSAHRPKVPDWCDEDAAEFCERCFDIDPDARPTALDLLQLPFVAHAEPYPDYPGFIASLEEEV</sequence>
<evidence type="ECO:0000313" key="8">
    <source>
        <dbReference type="Proteomes" id="UP000054350"/>
    </source>
</evidence>
<evidence type="ECO:0000256" key="4">
    <source>
        <dbReference type="ARBA" id="ARBA00022777"/>
    </source>
</evidence>
<dbReference type="PANTHER" id="PTHR11584">
    <property type="entry name" value="SERINE/THREONINE PROTEIN KINASE"/>
    <property type="match status" value="1"/>
</dbReference>
<dbReference type="PROSITE" id="PS50011">
    <property type="entry name" value="PROTEIN_KINASE_DOM"/>
    <property type="match status" value="1"/>
</dbReference>
<keyword evidence="5" id="KW-0067">ATP-binding</keyword>
<gene>
    <name evidence="7" type="ORF">AMAG_19967</name>
</gene>
<feature type="domain" description="Protein kinase" evidence="6">
    <location>
        <begin position="1"/>
        <end position="278"/>
    </location>
</feature>
<dbReference type="Pfam" id="PF00069">
    <property type="entry name" value="Pkinase"/>
    <property type="match status" value="1"/>
</dbReference>
<keyword evidence="1" id="KW-0723">Serine/threonine-protein kinase</keyword>
<dbReference type="AlphaFoldDB" id="A0A0L0T352"/>
<dbReference type="SUPFAM" id="SSF56112">
    <property type="entry name" value="Protein kinase-like (PK-like)"/>
    <property type="match status" value="1"/>
</dbReference>
<dbReference type="GO" id="GO:0004674">
    <property type="term" value="F:protein serine/threonine kinase activity"/>
    <property type="evidence" value="ECO:0007669"/>
    <property type="project" value="UniProtKB-KW"/>
</dbReference>
<dbReference type="PANTHER" id="PTHR11584:SF369">
    <property type="entry name" value="MITOGEN-ACTIVATED PROTEIN KINASE KINASE KINASE 19-RELATED"/>
    <property type="match status" value="1"/>
</dbReference>
<dbReference type="VEuPathDB" id="FungiDB:AMAG_19967"/>
<protein>
    <submittedName>
        <fullName evidence="7">STE/STE11/BCK1 protein kinase</fullName>
    </submittedName>
</protein>
<dbReference type="CDD" id="cd06606">
    <property type="entry name" value="STKc_MAPKKK"/>
    <property type="match status" value="1"/>
</dbReference>
<dbReference type="InterPro" id="IPR000719">
    <property type="entry name" value="Prot_kinase_dom"/>
</dbReference>
<evidence type="ECO:0000256" key="1">
    <source>
        <dbReference type="ARBA" id="ARBA00022527"/>
    </source>
</evidence>
<dbReference type="STRING" id="578462.A0A0L0T352"/>
<dbReference type="SMART" id="SM00220">
    <property type="entry name" value="S_TKc"/>
    <property type="match status" value="1"/>
</dbReference>
<dbReference type="EMBL" id="GG745359">
    <property type="protein sequence ID" value="KNE69156.1"/>
    <property type="molecule type" value="Genomic_DNA"/>
</dbReference>
<dbReference type="InterPro" id="IPR008271">
    <property type="entry name" value="Ser/Thr_kinase_AS"/>
</dbReference>
<keyword evidence="2" id="KW-0808">Transferase</keyword>
<evidence type="ECO:0000256" key="3">
    <source>
        <dbReference type="ARBA" id="ARBA00022741"/>
    </source>
</evidence>
<evidence type="ECO:0000313" key="7">
    <source>
        <dbReference type="EMBL" id="KNE69156.1"/>
    </source>
</evidence>
<evidence type="ECO:0000256" key="5">
    <source>
        <dbReference type="ARBA" id="ARBA00022840"/>
    </source>
</evidence>
<evidence type="ECO:0000259" key="6">
    <source>
        <dbReference type="PROSITE" id="PS50011"/>
    </source>
</evidence>
<dbReference type="Proteomes" id="UP000054350">
    <property type="component" value="Unassembled WGS sequence"/>
</dbReference>